<evidence type="ECO:0000256" key="1">
    <source>
        <dbReference type="SAM" id="MobiDB-lite"/>
    </source>
</evidence>
<feature type="region of interest" description="Disordered" evidence="1">
    <location>
        <begin position="166"/>
        <end position="368"/>
    </location>
</feature>
<proteinExistence type="predicted"/>
<comment type="caution">
    <text evidence="2">The sequence shown here is derived from an EMBL/GenBank/DDBJ whole genome shotgun (WGS) entry which is preliminary data.</text>
</comment>
<dbReference type="Proteomes" id="UP001152607">
    <property type="component" value="Unassembled WGS sequence"/>
</dbReference>
<organism evidence="2 3">
    <name type="scientific">Periconia digitata</name>
    <dbReference type="NCBI Taxonomy" id="1303443"/>
    <lineage>
        <taxon>Eukaryota</taxon>
        <taxon>Fungi</taxon>
        <taxon>Dikarya</taxon>
        <taxon>Ascomycota</taxon>
        <taxon>Pezizomycotina</taxon>
        <taxon>Dothideomycetes</taxon>
        <taxon>Pleosporomycetidae</taxon>
        <taxon>Pleosporales</taxon>
        <taxon>Massarineae</taxon>
        <taxon>Periconiaceae</taxon>
        <taxon>Periconia</taxon>
    </lineage>
</organism>
<accession>A0A9W4UCX8</accession>
<name>A0A9W4UCX8_9PLEO</name>
<dbReference type="AlphaFoldDB" id="A0A9W4UCX8"/>
<keyword evidence="3" id="KW-1185">Reference proteome</keyword>
<evidence type="ECO:0000313" key="3">
    <source>
        <dbReference type="Proteomes" id="UP001152607"/>
    </source>
</evidence>
<evidence type="ECO:0000313" key="2">
    <source>
        <dbReference type="EMBL" id="CAI6333399.1"/>
    </source>
</evidence>
<protein>
    <submittedName>
        <fullName evidence="2">Uncharacterized protein</fullName>
    </submittedName>
</protein>
<feature type="compositionally biased region" description="Polar residues" evidence="1">
    <location>
        <begin position="347"/>
        <end position="356"/>
    </location>
</feature>
<gene>
    <name evidence="2" type="ORF">PDIGIT_LOCUS6437</name>
</gene>
<feature type="compositionally biased region" description="Polar residues" evidence="1">
    <location>
        <begin position="199"/>
        <end position="210"/>
    </location>
</feature>
<dbReference type="OrthoDB" id="3801582at2759"/>
<reference evidence="2" key="1">
    <citation type="submission" date="2023-01" db="EMBL/GenBank/DDBJ databases">
        <authorList>
            <person name="Van Ghelder C."/>
            <person name="Rancurel C."/>
        </authorList>
    </citation>
    <scope>NUCLEOTIDE SEQUENCE</scope>
    <source>
        <strain evidence="2">CNCM I-4278</strain>
    </source>
</reference>
<sequence>MATDAFDGAFMSAAVPYGMLDCYADDEQGTASGSIGNNDTDGEAAADTAGIAVCDEVNGGLAPHSQDHVVAGLRQEIAELQALLYARSGGTLPTNDLGTPQYNDFQHSENEYLVTGSELDFQSEGPIQATVSMGDLELSNYDRAFEYSLANSSPVSSINDGQFPLPNYPDPFLDQPSPYPSLSGLHASSYTPLDMAGQQDDSSGVQSPASMRTPLDSLGRHHAYSEGLSPASMCTPLDSLGQHHDSSESTSPASKKTKKKPKSQPSKTPATRKSRASGTKSTPKSRRKRSSTLDKEATPKAPTTPSPVYDHLSPQIDADGLTTPDASDDATVQDTPRKSTKRRTRQSNDSQSSSPTKRTRKTESRALPPFHEVNHLLPNRPMGTIAQLWSNELSEEQRVFNQAALLTTDPETRGRPLADLMHEQFQDLSPGEKARLLLPILNGMDPLEEDETDEEARDLSEKLGIGYGAARERIACMKAHRKTMSEEAAQWEKVIMEEQH</sequence>
<dbReference type="EMBL" id="CAOQHR010000004">
    <property type="protein sequence ID" value="CAI6333399.1"/>
    <property type="molecule type" value="Genomic_DNA"/>
</dbReference>